<keyword evidence="5" id="KW-0597">Phosphoprotein</keyword>
<comment type="catalytic activity">
    <reaction evidence="19">
        <text>L-seryl-[protein] + ATP = O-phospho-L-seryl-[protein] + ADP + H(+)</text>
        <dbReference type="Rhea" id="RHEA:17989"/>
        <dbReference type="Rhea" id="RHEA-COMP:9863"/>
        <dbReference type="Rhea" id="RHEA-COMP:11604"/>
        <dbReference type="ChEBI" id="CHEBI:15378"/>
        <dbReference type="ChEBI" id="CHEBI:29999"/>
        <dbReference type="ChEBI" id="CHEBI:30616"/>
        <dbReference type="ChEBI" id="CHEBI:83421"/>
        <dbReference type="ChEBI" id="CHEBI:456216"/>
        <dbReference type="EC" id="2.7.11.1"/>
    </reaction>
</comment>
<dbReference type="Proteomes" id="UP000015106">
    <property type="component" value="Chromosome 5"/>
</dbReference>
<keyword evidence="4" id="KW-0723">Serine/threonine-protein kinase</keyword>
<dbReference type="InterPro" id="IPR000719">
    <property type="entry name" value="Prot_kinase_dom"/>
</dbReference>
<sequence length="235" mass="26291">MQDPKSCSASRPCEDLDSLVKYGFQSSFVEFLPNGNSDQWIHEPAEENDQDKVLDLIVRLSIAIDVASALDYLHQHMPLPIIHCDLKPSNILLDSDMVTHVRDLGLARALPKHPSGCLEKSSGWATMRGTIGYAALEYGLGNKVSILGDVYSYGVLLLEMFTGKRPTDGEFGEALGLHKHVQMALRVPDRTTNCYQRTKMEEKQTPQTLAGKEIYQLLASLQFCTLEFHVQKKLQ</sequence>
<name>A0A8R7UI01_TRIUA</name>
<dbReference type="FunFam" id="1.10.510.10:FF:000358">
    <property type="entry name" value="Putative leucine-rich repeat receptor-like serine/threonine-protein kinase"/>
    <property type="match status" value="1"/>
</dbReference>
<evidence type="ECO:0000256" key="5">
    <source>
        <dbReference type="ARBA" id="ARBA00022553"/>
    </source>
</evidence>
<dbReference type="EnsemblPlants" id="TuG1812G0500003563.01.T01">
    <property type="protein sequence ID" value="TuG1812G0500003563.01.T01"/>
    <property type="gene ID" value="TuG1812G0500003563.01"/>
</dbReference>
<evidence type="ECO:0000256" key="14">
    <source>
        <dbReference type="ARBA" id="ARBA00022989"/>
    </source>
</evidence>
<comment type="subcellular location">
    <subcellularLocation>
        <location evidence="1">Cell membrane</location>
        <topology evidence="1">Single-pass membrane protein</topology>
    </subcellularLocation>
</comment>
<keyword evidence="13" id="KW-0067">ATP-binding</keyword>
<keyword evidence="8" id="KW-0812">Transmembrane</keyword>
<feature type="domain" description="Protein kinase" evidence="20">
    <location>
        <begin position="1"/>
        <end position="235"/>
    </location>
</feature>
<evidence type="ECO:0000256" key="13">
    <source>
        <dbReference type="ARBA" id="ARBA00022840"/>
    </source>
</evidence>
<dbReference type="PROSITE" id="PS50011">
    <property type="entry name" value="PROTEIN_KINASE_DOM"/>
    <property type="match status" value="1"/>
</dbReference>
<dbReference type="GO" id="GO:0005524">
    <property type="term" value="F:ATP binding"/>
    <property type="evidence" value="ECO:0007669"/>
    <property type="project" value="UniProtKB-KW"/>
</dbReference>
<organism evidence="21 22">
    <name type="scientific">Triticum urartu</name>
    <name type="common">Red wild einkorn</name>
    <name type="synonym">Crithodium urartu</name>
    <dbReference type="NCBI Taxonomy" id="4572"/>
    <lineage>
        <taxon>Eukaryota</taxon>
        <taxon>Viridiplantae</taxon>
        <taxon>Streptophyta</taxon>
        <taxon>Embryophyta</taxon>
        <taxon>Tracheophyta</taxon>
        <taxon>Spermatophyta</taxon>
        <taxon>Magnoliopsida</taxon>
        <taxon>Liliopsida</taxon>
        <taxon>Poales</taxon>
        <taxon>Poaceae</taxon>
        <taxon>BOP clade</taxon>
        <taxon>Pooideae</taxon>
        <taxon>Triticodae</taxon>
        <taxon>Triticeae</taxon>
        <taxon>Triticinae</taxon>
        <taxon>Triticum</taxon>
    </lineage>
</organism>
<evidence type="ECO:0000256" key="15">
    <source>
        <dbReference type="ARBA" id="ARBA00023136"/>
    </source>
</evidence>
<keyword evidence="17" id="KW-0325">Glycoprotein</keyword>
<keyword evidence="22" id="KW-1185">Reference proteome</keyword>
<dbReference type="EC" id="2.7.11.1" evidence="2"/>
<evidence type="ECO:0000256" key="10">
    <source>
        <dbReference type="ARBA" id="ARBA00022737"/>
    </source>
</evidence>
<evidence type="ECO:0000256" key="11">
    <source>
        <dbReference type="ARBA" id="ARBA00022741"/>
    </source>
</evidence>
<proteinExistence type="predicted"/>
<keyword evidence="10" id="KW-0677">Repeat</keyword>
<keyword evidence="15" id="KW-0472">Membrane</keyword>
<evidence type="ECO:0000256" key="12">
    <source>
        <dbReference type="ARBA" id="ARBA00022777"/>
    </source>
</evidence>
<dbReference type="GO" id="GO:0004674">
    <property type="term" value="F:protein serine/threonine kinase activity"/>
    <property type="evidence" value="ECO:0007669"/>
    <property type="project" value="UniProtKB-KW"/>
</dbReference>
<evidence type="ECO:0000256" key="6">
    <source>
        <dbReference type="ARBA" id="ARBA00022614"/>
    </source>
</evidence>
<dbReference type="Pfam" id="PF00069">
    <property type="entry name" value="Pkinase"/>
    <property type="match status" value="1"/>
</dbReference>
<dbReference type="SMART" id="SM00220">
    <property type="entry name" value="S_TKc"/>
    <property type="match status" value="1"/>
</dbReference>
<keyword evidence="6" id="KW-0433">Leucine-rich repeat</keyword>
<keyword evidence="9" id="KW-0732">Signal</keyword>
<evidence type="ECO:0000259" key="20">
    <source>
        <dbReference type="PROSITE" id="PS50011"/>
    </source>
</evidence>
<evidence type="ECO:0000256" key="19">
    <source>
        <dbReference type="ARBA" id="ARBA00048679"/>
    </source>
</evidence>
<reference evidence="21" key="2">
    <citation type="submission" date="2018-03" db="EMBL/GenBank/DDBJ databases">
        <title>The Triticum urartu genome reveals the dynamic nature of wheat genome evolution.</title>
        <authorList>
            <person name="Ling H."/>
            <person name="Ma B."/>
            <person name="Shi X."/>
            <person name="Liu H."/>
            <person name="Dong L."/>
            <person name="Sun H."/>
            <person name="Cao Y."/>
            <person name="Gao Q."/>
            <person name="Zheng S."/>
            <person name="Li Y."/>
            <person name="Yu Y."/>
            <person name="Du H."/>
            <person name="Qi M."/>
            <person name="Li Y."/>
            <person name="Yu H."/>
            <person name="Cui Y."/>
            <person name="Wang N."/>
            <person name="Chen C."/>
            <person name="Wu H."/>
            <person name="Zhao Y."/>
            <person name="Zhang J."/>
            <person name="Li Y."/>
            <person name="Zhou W."/>
            <person name="Zhang B."/>
            <person name="Hu W."/>
            <person name="Eijk M."/>
            <person name="Tang J."/>
            <person name="Witsenboer H."/>
            <person name="Zhao S."/>
            <person name="Li Z."/>
            <person name="Zhang A."/>
            <person name="Wang D."/>
            <person name="Liang C."/>
        </authorList>
    </citation>
    <scope>NUCLEOTIDE SEQUENCE [LARGE SCALE GENOMIC DNA]</scope>
    <source>
        <strain evidence="21">cv. G1812</strain>
    </source>
</reference>
<accession>A0A8R7UI01</accession>
<evidence type="ECO:0000313" key="22">
    <source>
        <dbReference type="Proteomes" id="UP000015106"/>
    </source>
</evidence>
<keyword evidence="11" id="KW-0547">Nucleotide-binding</keyword>
<keyword evidence="7" id="KW-0808">Transferase</keyword>
<reference evidence="22" key="1">
    <citation type="journal article" date="2013" name="Nature">
        <title>Draft genome of the wheat A-genome progenitor Triticum urartu.</title>
        <authorList>
            <person name="Ling H.Q."/>
            <person name="Zhao S."/>
            <person name="Liu D."/>
            <person name="Wang J."/>
            <person name="Sun H."/>
            <person name="Zhang C."/>
            <person name="Fan H."/>
            <person name="Li D."/>
            <person name="Dong L."/>
            <person name="Tao Y."/>
            <person name="Gao C."/>
            <person name="Wu H."/>
            <person name="Li Y."/>
            <person name="Cui Y."/>
            <person name="Guo X."/>
            <person name="Zheng S."/>
            <person name="Wang B."/>
            <person name="Yu K."/>
            <person name="Liang Q."/>
            <person name="Yang W."/>
            <person name="Lou X."/>
            <person name="Chen J."/>
            <person name="Feng M."/>
            <person name="Jian J."/>
            <person name="Zhang X."/>
            <person name="Luo G."/>
            <person name="Jiang Y."/>
            <person name="Liu J."/>
            <person name="Wang Z."/>
            <person name="Sha Y."/>
            <person name="Zhang B."/>
            <person name="Wu H."/>
            <person name="Tang D."/>
            <person name="Shen Q."/>
            <person name="Xue P."/>
            <person name="Zou S."/>
            <person name="Wang X."/>
            <person name="Liu X."/>
            <person name="Wang F."/>
            <person name="Yang Y."/>
            <person name="An X."/>
            <person name="Dong Z."/>
            <person name="Zhang K."/>
            <person name="Zhang X."/>
            <person name="Luo M.C."/>
            <person name="Dvorak J."/>
            <person name="Tong Y."/>
            <person name="Wang J."/>
            <person name="Yang H."/>
            <person name="Li Z."/>
            <person name="Wang D."/>
            <person name="Zhang A."/>
            <person name="Wang J."/>
        </authorList>
    </citation>
    <scope>NUCLEOTIDE SEQUENCE</scope>
    <source>
        <strain evidence="22">cv. G1812</strain>
    </source>
</reference>
<dbReference type="PANTHER" id="PTHR48055">
    <property type="entry name" value="LEUCINE-RICH REPEAT RECEPTOR PROTEIN KINASE EMS1"/>
    <property type="match status" value="1"/>
</dbReference>
<evidence type="ECO:0000313" key="21">
    <source>
        <dbReference type="EnsemblPlants" id="TuG1812G0500003563.01.T01"/>
    </source>
</evidence>
<keyword evidence="16" id="KW-0675">Receptor</keyword>
<reference evidence="21" key="3">
    <citation type="submission" date="2022-06" db="UniProtKB">
        <authorList>
            <consortium name="EnsemblPlants"/>
        </authorList>
    </citation>
    <scope>IDENTIFICATION</scope>
</reference>
<protein>
    <recommendedName>
        <fullName evidence="2">non-specific serine/threonine protein kinase</fullName>
        <ecNumber evidence="2">2.7.11.1</ecNumber>
    </recommendedName>
</protein>
<evidence type="ECO:0000256" key="4">
    <source>
        <dbReference type="ARBA" id="ARBA00022527"/>
    </source>
</evidence>
<dbReference type="InterPro" id="IPR008271">
    <property type="entry name" value="Ser/Thr_kinase_AS"/>
</dbReference>
<evidence type="ECO:0000256" key="18">
    <source>
        <dbReference type="ARBA" id="ARBA00047899"/>
    </source>
</evidence>
<keyword evidence="14" id="KW-1133">Transmembrane helix</keyword>
<dbReference type="PANTHER" id="PTHR48055:SF55">
    <property type="entry name" value="PROTEIN KINASE DOMAIN-CONTAINING PROTEIN"/>
    <property type="match status" value="1"/>
</dbReference>
<dbReference type="SUPFAM" id="SSF56112">
    <property type="entry name" value="Protein kinase-like (PK-like)"/>
    <property type="match status" value="1"/>
</dbReference>
<dbReference type="Gene3D" id="1.10.510.10">
    <property type="entry name" value="Transferase(Phosphotransferase) domain 1"/>
    <property type="match status" value="1"/>
</dbReference>
<dbReference type="PROSITE" id="PS00108">
    <property type="entry name" value="PROTEIN_KINASE_ST"/>
    <property type="match status" value="1"/>
</dbReference>
<keyword evidence="3" id="KW-1003">Cell membrane</keyword>
<dbReference type="InterPro" id="IPR051564">
    <property type="entry name" value="LRR_receptor-like_kinase"/>
</dbReference>
<evidence type="ECO:0000256" key="16">
    <source>
        <dbReference type="ARBA" id="ARBA00023170"/>
    </source>
</evidence>
<dbReference type="AlphaFoldDB" id="A0A8R7UI01"/>
<evidence type="ECO:0000256" key="2">
    <source>
        <dbReference type="ARBA" id="ARBA00012513"/>
    </source>
</evidence>
<evidence type="ECO:0000256" key="7">
    <source>
        <dbReference type="ARBA" id="ARBA00022679"/>
    </source>
</evidence>
<evidence type="ECO:0000256" key="3">
    <source>
        <dbReference type="ARBA" id="ARBA00022475"/>
    </source>
</evidence>
<dbReference type="GO" id="GO:0005886">
    <property type="term" value="C:plasma membrane"/>
    <property type="evidence" value="ECO:0007669"/>
    <property type="project" value="UniProtKB-SubCell"/>
</dbReference>
<evidence type="ECO:0000256" key="1">
    <source>
        <dbReference type="ARBA" id="ARBA00004162"/>
    </source>
</evidence>
<comment type="catalytic activity">
    <reaction evidence="18">
        <text>L-threonyl-[protein] + ATP = O-phospho-L-threonyl-[protein] + ADP + H(+)</text>
        <dbReference type="Rhea" id="RHEA:46608"/>
        <dbReference type="Rhea" id="RHEA-COMP:11060"/>
        <dbReference type="Rhea" id="RHEA-COMP:11605"/>
        <dbReference type="ChEBI" id="CHEBI:15378"/>
        <dbReference type="ChEBI" id="CHEBI:30013"/>
        <dbReference type="ChEBI" id="CHEBI:30616"/>
        <dbReference type="ChEBI" id="CHEBI:61977"/>
        <dbReference type="ChEBI" id="CHEBI:456216"/>
        <dbReference type="EC" id="2.7.11.1"/>
    </reaction>
</comment>
<evidence type="ECO:0000256" key="9">
    <source>
        <dbReference type="ARBA" id="ARBA00022729"/>
    </source>
</evidence>
<keyword evidence="12" id="KW-0418">Kinase</keyword>
<dbReference type="Gramene" id="TuG1812G0500003563.01.T01">
    <property type="protein sequence ID" value="TuG1812G0500003563.01.T01"/>
    <property type="gene ID" value="TuG1812G0500003563.01"/>
</dbReference>
<evidence type="ECO:0000256" key="17">
    <source>
        <dbReference type="ARBA" id="ARBA00023180"/>
    </source>
</evidence>
<evidence type="ECO:0000256" key="8">
    <source>
        <dbReference type="ARBA" id="ARBA00022692"/>
    </source>
</evidence>
<dbReference type="InterPro" id="IPR011009">
    <property type="entry name" value="Kinase-like_dom_sf"/>
</dbReference>